<evidence type="ECO:0000313" key="2">
    <source>
        <dbReference type="EMBL" id="SMF27258.1"/>
    </source>
</evidence>
<keyword evidence="1" id="KW-1133">Transmembrane helix</keyword>
<feature type="transmembrane region" description="Helical" evidence="1">
    <location>
        <begin position="148"/>
        <end position="169"/>
    </location>
</feature>
<accession>A0A1Y6BYC9</accession>
<reference evidence="2 3" key="1">
    <citation type="submission" date="2017-04" db="EMBL/GenBank/DDBJ databases">
        <authorList>
            <person name="Afonso C.L."/>
            <person name="Miller P.J."/>
            <person name="Scott M.A."/>
            <person name="Spackman E."/>
            <person name="Goraichik I."/>
            <person name="Dimitrov K.M."/>
            <person name="Suarez D.L."/>
            <person name="Swayne D.E."/>
        </authorList>
    </citation>
    <scope>NUCLEOTIDE SEQUENCE [LARGE SCALE GENOMIC DNA]</scope>
    <source>
        <strain evidence="2 3">USBA 355</strain>
    </source>
</reference>
<keyword evidence="1" id="KW-0472">Membrane</keyword>
<feature type="transmembrane region" description="Helical" evidence="1">
    <location>
        <begin position="50"/>
        <end position="69"/>
    </location>
</feature>
<dbReference type="AlphaFoldDB" id="A0A1Y6BYC9"/>
<dbReference type="PROSITE" id="PS51257">
    <property type="entry name" value="PROKAR_LIPOPROTEIN"/>
    <property type="match status" value="1"/>
</dbReference>
<feature type="transmembrane region" description="Helical" evidence="1">
    <location>
        <begin position="233"/>
        <end position="254"/>
    </location>
</feature>
<feature type="transmembrane region" description="Helical" evidence="1">
    <location>
        <begin position="12"/>
        <end position="30"/>
    </location>
</feature>
<evidence type="ECO:0000256" key="1">
    <source>
        <dbReference type="SAM" id="Phobius"/>
    </source>
</evidence>
<gene>
    <name evidence="2" type="ORF">SAMN05428998_10972</name>
</gene>
<name>A0A1Y6BYC9_9PROT</name>
<feature type="transmembrane region" description="Helical" evidence="1">
    <location>
        <begin position="190"/>
        <end position="213"/>
    </location>
</feature>
<proteinExistence type="predicted"/>
<sequence length="256" mass="26010">MREWETPMLHPETLLVAAATAGASAAACAWSRDLAPRRAGLATPRPRRPALRLAGLALIGGLAGAAAALQLPPGQALSLGFFAAVALGIARADLAQRLVPLQLSQTLLFGGLVASTLSASPVAAPVGGLGDLLSLLGFGPHAPPPGPAASIVSAAAAYLLLVPTRALLAMLACRPGDEEREAVGWGDVDLLVAVAAWGGFTVLLATLVFGGALNAAAQVVRRRGRKIFPAAPLYSFAAFLTLLPSGRSLVDLLAMR</sequence>
<protein>
    <submittedName>
        <fullName evidence="2">Type IV leader peptidase family protein</fullName>
    </submittedName>
</protein>
<keyword evidence="1" id="KW-0812">Transmembrane</keyword>
<feature type="transmembrane region" description="Helical" evidence="1">
    <location>
        <begin position="75"/>
        <end position="94"/>
    </location>
</feature>
<dbReference type="Proteomes" id="UP000192917">
    <property type="component" value="Unassembled WGS sequence"/>
</dbReference>
<dbReference type="EMBL" id="FWZX01000009">
    <property type="protein sequence ID" value="SMF27258.1"/>
    <property type="molecule type" value="Genomic_DNA"/>
</dbReference>
<keyword evidence="3" id="KW-1185">Reference proteome</keyword>
<feature type="transmembrane region" description="Helical" evidence="1">
    <location>
        <begin position="106"/>
        <end position="128"/>
    </location>
</feature>
<organism evidence="2 3">
    <name type="scientific">Tistlia consotensis USBA 355</name>
    <dbReference type="NCBI Taxonomy" id="560819"/>
    <lineage>
        <taxon>Bacteria</taxon>
        <taxon>Pseudomonadati</taxon>
        <taxon>Pseudomonadota</taxon>
        <taxon>Alphaproteobacteria</taxon>
        <taxon>Rhodospirillales</taxon>
        <taxon>Rhodovibrionaceae</taxon>
        <taxon>Tistlia</taxon>
    </lineage>
</organism>
<evidence type="ECO:0000313" key="3">
    <source>
        <dbReference type="Proteomes" id="UP000192917"/>
    </source>
</evidence>